<organism evidence="1">
    <name type="scientific">marine sediment metagenome</name>
    <dbReference type="NCBI Taxonomy" id="412755"/>
    <lineage>
        <taxon>unclassified sequences</taxon>
        <taxon>metagenomes</taxon>
        <taxon>ecological metagenomes</taxon>
    </lineage>
</organism>
<sequence length="106" mass="11457">VGSSDPVMELDMPAQGLRTTAMTNLATWAEAKYSAGPATLEVVVSGLETDELLEIFGRGIGLPVWARHVQGLGALFVDALFYAEGWHVQYEAKRAPRLTLLLEEAA</sequence>
<feature type="non-terminal residue" evidence="1">
    <location>
        <position position="1"/>
    </location>
</feature>
<reference evidence="1" key="1">
    <citation type="journal article" date="2015" name="Nature">
        <title>Complex archaea that bridge the gap between prokaryotes and eukaryotes.</title>
        <authorList>
            <person name="Spang A."/>
            <person name="Saw J.H."/>
            <person name="Jorgensen S.L."/>
            <person name="Zaremba-Niedzwiedzka K."/>
            <person name="Martijn J."/>
            <person name="Lind A.E."/>
            <person name="van Eijk R."/>
            <person name="Schleper C."/>
            <person name="Guy L."/>
            <person name="Ettema T.J."/>
        </authorList>
    </citation>
    <scope>NUCLEOTIDE SEQUENCE</scope>
</reference>
<name>A0A0F9DZC4_9ZZZZ</name>
<gene>
    <name evidence="1" type="ORF">LCGC14_2217980</name>
</gene>
<evidence type="ECO:0000313" key="1">
    <source>
        <dbReference type="EMBL" id="KKL59171.1"/>
    </source>
</evidence>
<dbReference type="EMBL" id="LAZR01029581">
    <property type="protein sequence ID" value="KKL59171.1"/>
    <property type="molecule type" value="Genomic_DNA"/>
</dbReference>
<proteinExistence type="predicted"/>
<comment type="caution">
    <text evidence="1">The sequence shown here is derived from an EMBL/GenBank/DDBJ whole genome shotgun (WGS) entry which is preliminary data.</text>
</comment>
<dbReference type="AlphaFoldDB" id="A0A0F9DZC4"/>
<accession>A0A0F9DZC4</accession>
<protein>
    <submittedName>
        <fullName evidence="1">Uncharacterized protein</fullName>
    </submittedName>
</protein>